<reference evidence="1" key="1">
    <citation type="submission" date="2014-11" db="EMBL/GenBank/DDBJ databases">
        <authorList>
            <person name="Amaro Gonzalez C."/>
        </authorList>
    </citation>
    <scope>NUCLEOTIDE SEQUENCE</scope>
</reference>
<organism evidence="1">
    <name type="scientific">Anguilla anguilla</name>
    <name type="common">European freshwater eel</name>
    <name type="synonym">Muraena anguilla</name>
    <dbReference type="NCBI Taxonomy" id="7936"/>
    <lineage>
        <taxon>Eukaryota</taxon>
        <taxon>Metazoa</taxon>
        <taxon>Chordata</taxon>
        <taxon>Craniata</taxon>
        <taxon>Vertebrata</taxon>
        <taxon>Euteleostomi</taxon>
        <taxon>Actinopterygii</taxon>
        <taxon>Neopterygii</taxon>
        <taxon>Teleostei</taxon>
        <taxon>Anguilliformes</taxon>
        <taxon>Anguillidae</taxon>
        <taxon>Anguilla</taxon>
    </lineage>
</organism>
<dbReference type="EMBL" id="GBXM01030636">
    <property type="protein sequence ID" value="JAH77941.1"/>
    <property type="molecule type" value="Transcribed_RNA"/>
</dbReference>
<evidence type="ECO:0000313" key="1">
    <source>
        <dbReference type="EMBL" id="JAH77941.1"/>
    </source>
</evidence>
<protein>
    <submittedName>
        <fullName evidence="1">Uncharacterized protein</fullName>
    </submittedName>
</protein>
<sequence length="40" mass="4579">MHSNPHRNHVSENFGCEEKPLLPCVVFHVVISSFEPKSVF</sequence>
<dbReference type="AlphaFoldDB" id="A0A0E9VIX4"/>
<name>A0A0E9VIX4_ANGAN</name>
<proteinExistence type="predicted"/>
<reference evidence="1" key="2">
    <citation type="journal article" date="2015" name="Fish Shellfish Immunol.">
        <title>Early steps in the European eel (Anguilla anguilla)-Vibrio vulnificus interaction in the gills: Role of the RtxA13 toxin.</title>
        <authorList>
            <person name="Callol A."/>
            <person name="Pajuelo D."/>
            <person name="Ebbesson L."/>
            <person name="Teles M."/>
            <person name="MacKenzie S."/>
            <person name="Amaro C."/>
        </authorList>
    </citation>
    <scope>NUCLEOTIDE SEQUENCE</scope>
</reference>
<accession>A0A0E9VIX4</accession>